<dbReference type="InterPro" id="IPR007110">
    <property type="entry name" value="Ig-like_dom"/>
</dbReference>
<protein>
    <recommendedName>
        <fullName evidence="2">Ig-like domain-containing protein</fullName>
    </recommendedName>
</protein>
<reference evidence="3" key="2">
    <citation type="journal article" date="2010" name="Science">
        <title>The genome of the Western clawed frog Xenopus tropicalis.</title>
        <authorList>
            <person name="Hellsten U."/>
            <person name="Harland R.M."/>
            <person name="Gilchrist M.J."/>
            <person name="Hendrix D."/>
            <person name="Jurka J."/>
            <person name="Kapitonov V."/>
            <person name="Ovcharenko I."/>
            <person name="Putnam N.H."/>
            <person name="Shu S."/>
            <person name="Taher L."/>
            <person name="Blitz I.L."/>
            <person name="Blumberg B."/>
            <person name="Dichmann D.S."/>
            <person name="Dubchak I."/>
            <person name="Amaya E."/>
            <person name="Detter J.C."/>
            <person name="Fletcher R."/>
            <person name="Gerhard D.S."/>
            <person name="Goodstein D."/>
            <person name="Graves T."/>
            <person name="Grigoriev I.V."/>
            <person name="Grimwood J."/>
            <person name="Kawashima T."/>
            <person name="Lindquist E."/>
            <person name="Lucas S.M."/>
            <person name="Mead P.E."/>
            <person name="Mitros T."/>
            <person name="Ogino H."/>
            <person name="Ohta Y."/>
            <person name="Poliakov A.V."/>
            <person name="Pollet N."/>
            <person name="Robert J."/>
            <person name="Salamov A."/>
            <person name="Sater A.K."/>
            <person name="Schmutz J."/>
            <person name="Terry A."/>
            <person name="Vize P.D."/>
            <person name="Warren W.C."/>
            <person name="Wells D."/>
            <person name="Wills A."/>
            <person name="Wilson R.K."/>
            <person name="Zimmerman L.B."/>
            <person name="Zorn A.M."/>
            <person name="Grainger R."/>
            <person name="Grammer T."/>
            <person name="Khokha M.K."/>
            <person name="Richardson P.M."/>
            <person name="Rokhsar D.S."/>
        </authorList>
    </citation>
    <scope>NUCLEOTIDE SEQUENCE [LARGE SCALE GENOMIC DNA]</scope>
    <source>
        <strain evidence="3">Nigerian</strain>
    </source>
</reference>
<dbReference type="InterPro" id="IPR013783">
    <property type="entry name" value="Ig-like_fold"/>
</dbReference>
<accession>A0A1B8Y2P4</accession>
<dbReference type="PROSITE" id="PS50835">
    <property type="entry name" value="IG_LIKE"/>
    <property type="match status" value="1"/>
</dbReference>
<dbReference type="InterPro" id="IPR050380">
    <property type="entry name" value="Immune_Resp_Modulators"/>
</dbReference>
<dbReference type="EMBL" id="KV460521">
    <property type="protein sequence ID" value="OCA17174.1"/>
    <property type="molecule type" value="Genomic_DNA"/>
</dbReference>
<evidence type="ECO:0000259" key="2">
    <source>
        <dbReference type="PROSITE" id="PS50835"/>
    </source>
</evidence>
<sequence length="120" mass="13555">MGEIIKPDTLIHGKEGRFQCKIWGYFPLCLELRWFRIEVGVRERIPLFTSEKYFLTMEPERQSDGTFCGTALLIVSVDSATEQGVQFICQVRHPSLGEPLERSTGALSVTVNSAEPRPLP</sequence>
<dbReference type="PROSITE" id="PS00290">
    <property type="entry name" value="IG_MHC"/>
    <property type="match status" value="1"/>
</dbReference>
<feature type="domain" description="Ig-like" evidence="2">
    <location>
        <begin position="1"/>
        <end position="108"/>
    </location>
</feature>
<dbReference type="AlphaFoldDB" id="A0A1B8Y2P4"/>
<reference evidence="3" key="1">
    <citation type="submission" date="2009-11" db="EMBL/GenBank/DDBJ databases">
        <authorList>
            <consortium name="US DOE Joint Genome Institute (JGI-PGF)"/>
            <person name="Ottilar R."/>
            <person name="Schmutz J."/>
            <person name="Salamov A."/>
            <person name="Cheng J.F."/>
            <person name="Lucas S."/>
            <person name="Pitluck S."/>
            <person name="Gundlach H."/>
            <person name="Guo Y."/>
            <person name="Haberer G."/>
            <person name="Nasrallah J."/>
            <person name="Mayer K.F.X."/>
            <person name="van de Peer Y."/>
            <person name="Weigel D."/>
            <person name="Grigoriev I.V."/>
        </authorList>
    </citation>
    <scope>NUCLEOTIDE SEQUENCE</scope>
    <source>
        <strain evidence="3">Nigerian</strain>
    </source>
</reference>
<dbReference type="PANTHER" id="PTHR23411">
    <property type="entry name" value="TAPASIN"/>
    <property type="match status" value="1"/>
</dbReference>
<reference evidence="3" key="3">
    <citation type="submission" date="2016-05" db="EMBL/GenBank/DDBJ databases">
        <title>WGS assembly of Xenopus tropicalis.</title>
        <authorList>
            <person name="Sessions A."/>
            <person name="Jenkins J."/>
            <person name="Mitros T."/>
            <person name="Lyons J.T."/>
            <person name="Dichmann D.S."/>
            <person name="Robert J."/>
            <person name="Harland R.M."/>
            <person name="Rokhsar D.S."/>
        </authorList>
    </citation>
    <scope>NUCLEOTIDE SEQUENCE</scope>
    <source>
        <strain evidence="3">Nigerian</strain>
    </source>
</reference>
<keyword evidence="1" id="KW-0393">Immunoglobulin domain</keyword>
<evidence type="ECO:0000313" key="3">
    <source>
        <dbReference type="EMBL" id="OCA17174.1"/>
    </source>
</evidence>
<gene>
    <name evidence="3" type="ORF">XENTR_v90027427mg</name>
</gene>
<dbReference type="Gene3D" id="2.60.40.10">
    <property type="entry name" value="Immunoglobulins"/>
    <property type="match status" value="1"/>
</dbReference>
<evidence type="ECO:0000256" key="1">
    <source>
        <dbReference type="ARBA" id="ARBA00023319"/>
    </source>
</evidence>
<dbReference type="SUPFAM" id="SSF48726">
    <property type="entry name" value="Immunoglobulin"/>
    <property type="match status" value="1"/>
</dbReference>
<name>A0A1B8Y2P4_XENTR</name>
<dbReference type="InterPro" id="IPR036179">
    <property type="entry name" value="Ig-like_dom_sf"/>
</dbReference>
<dbReference type="FunFam" id="2.60.40.10:FF:001774">
    <property type="entry name" value="Uncharacterized LOC100216153"/>
    <property type="match status" value="1"/>
</dbReference>
<organism evidence="3">
    <name type="scientific">Xenopus tropicalis</name>
    <name type="common">Western clawed frog</name>
    <name type="synonym">Silurana tropicalis</name>
    <dbReference type="NCBI Taxonomy" id="8364"/>
    <lineage>
        <taxon>Eukaryota</taxon>
        <taxon>Metazoa</taxon>
        <taxon>Chordata</taxon>
        <taxon>Craniata</taxon>
        <taxon>Vertebrata</taxon>
        <taxon>Euteleostomi</taxon>
        <taxon>Amphibia</taxon>
        <taxon>Batrachia</taxon>
        <taxon>Anura</taxon>
        <taxon>Pipoidea</taxon>
        <taxon>Pipidae</taxon>
        <taxon>Xenopodinae</taxon>
        <taxon>Xenopus</taxon>
        <taxon>Silurana</taxon>
    </lineage>
</organism>
<proteinExistence type="predicted"/>
<dbReference type="InterPro" id="IPR003006">
    <property type="entry name" value="Ig/MHC_CS"/>
</dbReference>